<evidence type="ECO:0000313" key="2">
    <source>
        <dbReference type="Proteomes" id="UP000192578"/>
    </source>
</evidence>
<accession>A0A1W0WWJ5</accession>
<dbReference type="EMBL" id="MTYJ01000037">
    <property type="protein sequence ID" value="OQV19555.1"/>
    <property type="molecule type" value="Genomic_DNA"/>
</dbReference>
<gene>
    <name evidence="1" type="ORF">BV898_06329</name>
</gene>
<name>A0A1W0WWJ5_HYPEX</name>
<reference evidence="2" key="1">
    <citation type="submission" date="2017-01" db="EMBL/GenBank/DDBJ databases">
        <title>Comparative genomics of anhydrobiosis in the tardigrade Hypsibius dujardini.</title>
        <authorList>
            <person name="Yoshida Y."/>
            <person name="Koutsovoulos G."/>
            <person name="Laetsch D."/>
            <person name="Stevens L."/>
            <person name="Kumar S."/>
            <person name="Horikawa D."/>
            <person name="Ishino K."/>
            <person name="Komine S."/>
            <person name="Tomita M."/>
            <person name="Blaxter M."/>
            <person name="Arakawa K."/>
        </authorList>
    </citation>
    <scope>NUCLEOTIDE SEQUENCE [LARGE SCALE GENOMIC DNA]</scope>
    <source>
        <strain evidence="2">Z151</strain>
    </source>
</reference>
<dbReference type="AlphaFoldDB" id="A0A1W0WWJ5"/>
<keyword evidence="2" id="KW-1185">Reference proteome</keyword>
<proteinExistence type="predicted"/>
<dbReference type="OrthoDB" id="61870at2759"/>
<protein>
    <submittedName>
        <fullName evidence="1">Uncharacterized protein</fullName>
    </submittedName>
</protein>
<dbReference type="Proteomes" id="UP000192578">
    <property type="component" value="Unassembled WGS sequence"/>
</dbReference>
<evidence type="ECO:0000313" key="1">
    <source>
        <dbReference type="EMBL" id="OQV19555.1"/>
    </source>
</evidence>
<organism evidence="1 2">
    <name type="scientific">Hypsibius exemplaris</name>
    <name type="common">Freshwater tardigrade</name>
    <dbReference type="NCBI Taxonomy" id="2072580"/>
    <lineage>
        <taxon>Eukaryota</taxon>
        <taxon>Metazoa</taxon>
        <taxon>Ecdysozoa</taxon>
        <taxon>Tardigrada</taxon>
        <taxon>Eutardigrada</taxon>
        <taxon>Parachela</taxon>
        <taxon>Hypsibioidea</taxon>
        <taxon>Hypsibiidae</taxon>
        <taxon>Hypsibius</taxon>
    </lineage>
</organism>
<sequence length="133" mass="15341">MAPLRLKTTVPHPPCLTGTMGLMMVTLRVEDFKYAMIITTDEQLKDLLPSLTQHHSKSWQLEAMVRNRVNGRWRWPGTEFVVDKFPDYSVLMCRPVKDSPEYIPWPHATNTVTIFAKTPEALDAVIRRDDCLD</sequence>
<comment type="caution">
    <text evidence="1">The sequence shown here is derived from an EMBL/GenBank/DDBJ whole genome shotgun (WGS) entry which is preliminary data.</text>
</comment>